<comment type="similarity">
    <text evidence="9">Belongs to the GSP H family.</text>
</comment>
<dbReference type="Pfam" id="PF12019">
    <property type="entry name" value="GspH"/>
    <property type="match status" value="1"/>
</dbReference>
<evidence type="ECO:0000313" key="13">
    <source>
        <dbReference type="Proteomes" id="UP001057498"/>
    </source>
</evidence>
<evidence type="ECO:0000256" key="6">
    <source>
        <dbReference type="ARBA" id="ARBA00022692"/>
    </source>
</evidence>
<evidence type="ECO:0000256" key="5">
    <source>
        <dbReference type="ARBA" id="ARBA00022519"/>
    </source>
</evidence>
<dbReference type="RefSeq" id="WP_251973133.1">
    <property type="nucleotide sequence ID" value="NZ_AP025730.1"/>
</dbReference>
<keyword evidence="4" id="KW-0488">Methylation</keyword>
<protein>
    <recommendedName>
        <fullName evidence="2">Type II secretion system protein H</fullName>
    </recommendedName>
    <alternativeName>
        <fullName evidence="10">General secretion pathway protein H</fullName>
    </alternativeName>
</protein>
<dbReference type="PROSITE" id="PS00409">
    <property type="entry name" value="PROKAR_NTER_METHYL"/>
    <property type="match status" value="1"/>
</dbReference>
<keyword evidence="5" id="KW-0997">Cell inner membrane</keyword>
<evidence type="ECO:0000259" key="11">
    <source>
        <dbReference type="Pfam" id="PF12019"/>
    </source>
</evidence>
<dbReference type="InterPro" id="IPR022346">
    <property type="entry name" value="T2SS_GspH"/>
</dbReference>
<keyword evidence="3" id="KW-1003">Cell membrane</keyword>
<dbReference type="Gene3D" id="3.55.40.10">
    <property type="entry name" value="minor pseudopilin epsh domain"/>
    <property type="match status" value="1"/>
</dbReference>
<dbReference type="Proteomes" id="UP001057498">
    <property type="component" value="Chromosome"/>
</dbReference>
<keyword evidence="7" id="KW-1133">Transmembrane helix</keyword>
<dbReference type="InterPro" id="IPR045584">
    <property type="entry name" value="Pilin-like"/>
</dbReference>
<dbReference type="Pfam" id="PF07963">
    <property type="entry name" value="N_methyl"/>
    <property type="match status" value="1"/>
</dbReference>
<reference evidence="12" key="1">
    <citation type="submission" date="2022-04" db="EMBL/GenBank/DDBJ databases">
        <title>Whole genome sequence of Sphaerotilus sp. FB-5.</title>
        <authorList>
            <person name="Takeda M."/>
            <person name="Narihara S."/>
            <person name="Akimoto M."/>
            <person name="Akimoto R."/>
            <person name="Nishiyashiki S."/>
            <person name="Murakami T."/>
        </authorList>
    </citation>
    <scope>NUCLEOTIDE SEQUENCE</scope>
    <source>
        <strain evidence="12">FB-5</strain>
    </source>
</reference>
<sequence>MLSPVDTRPMARQAVRGLTLIEMLVTVTVLGLLLLAVAPSAAEWMRSTQVRNAAESITNGLQKARAEAVRRNQNVLFSLVSHASGNPGLLDGNCALSATSASWVVSLASPQGLCNAAPSESTAPQIIEKHAQGDGSAQVQVAVKVLDTSTTPPTCTTATSQTQVKFDSLGRPTSDVTPLRCLEITHGGGTATRMQLRIDGAGSVRSCLPDLPTGIDDPRRC</sequence>
<evidence type="ECO:0000256" key="3">
    <source>
        <dbReference type="ARBA" id="ARBA00022475"/>
    </source>
</evidence>
<keyword evidence="8" id="KW-0472">Membrane</keyword>
<organism evidence="12 13">
    <name type="scientific">Sphaerotilus microaerophilus</name>
    <dbReference type="NCBI Taxonomy" id="2914710"/>
    <lineage>
        <taxon>Bacteria</taxon>
        <taxon>Pseudomonadati</taxon>
        <taxon>Pseudomonadota</taxon>
        <taxon>Betaproteobacteria</taxon>
        <taxon>Burkholderiales</taxon>
        <taxon>Sphaerotilaceae</taxon>
        <taxon>Sphaerotilus</taxon>
    </lineage>
</organism>
<name>A0ABM7YL33_9BURK</name>
<evidence type="ECO:0000256" key="7">
    <source>
        <dbReference type="ARBA" id="ARBA00022989"/>
    </source>
</evidence>
<evidence type="ECO:0000256" key="9">
    <source>
        <dbReference type="ARBA" id="ARBA00025772"/>
    </source>
</evidence>
<dbReference type="InterPro" id="IPR012902">
    <property type="entry name" value="N_methyl_site"/>
</dbReference>
<evidence type="ECO:0000256" key="10">
    <source>
        <dbReference type="ARBA" id="ARBA00030775"/>
    </source>
</evidence>
<evidence type="ECO:0000256" key="2">
    <source>
        <dbReference type="ARBA" id="ARBA00021549"/>
    </source>
</evidence>
<gene>
    <name evidence="12" type="ORF">CATMQ487_20370</name>
</gene>
<dbReference type="SUPFAM" id="SSF54523">
    <property type="entry name" value="Pili subunits"/>
    <property type="match status" value="1"/>
</dbReference>
<comment type="subcellular location">
    <subcellularLocation>
        <location evidence="1">Cell inner membrane</location>
        <topology evidence="1">Single-pass membrane protein</topology>
    </subcellularLocation>
</comment>
<evidence type="ECO:0000256" key="1">
    <source>
        <dbReference type="ARBA" id="ARBA00004377"/>
    </source>
</evidence>
<keyword evidence="13" id="KW-1185">Reference proteome</keyword>
<evidence type="ECO:0000313" key="12">
    <source>
        <dbReference type="EMBL" id="BDI05067.1"/>
    </source>
</evidence>
<evidence type="ECO:0000256" key="8">
    <source>
        <dbReference type="ARBA" id="ARBA00023136"/>
    </source>
</evidence>
<dbReference type="NCBIfam" id="TIGR02532">
    <property type="entry name" value="IV_pilin_GFxxxE"/>
    <property type="match status" value="1"/>
</dbReference>
<feature type="domain" description="General secretion pathway GspH" evidence="11">
    <location>
        <begin position="53"/>
        <end position="202"/>
    </location>
</feature>
<proteinExistence type="inferred from homology"/>
<accession>A0ABM7YL33</accession>
<evidence type="ECO:0000256" key="4">
    <source>
        <dbReference type="ARBA" id="ARBA00022481"/>
    </source>
</evidence>
<keyword evidence="6" id="KW-0812">Transmembrane</keyword>
<dbReference type="EMBL" id="AP025730">
    <property type="protein sequence ID" value="BDI05067.1"/>
    <property type="molecule type" value="Genomic_DNA"/>
</dbReference>